<dbReference type="KEGG" id="mmai:sS8_0524"/>
<dbReference type="SUPFAM" id="SSF51182">
    <property type="entry name" value="RmlC-like cupins"/>
    <property type="match status" value="1"/>
</dbReference>
<dbReference type="InterPro" id="IPR046058">
    <property type="entry name" value="WbuC_cupin"/>
</dbReference>
<evidence type="ECO:0000259" key="1">
    <source>
        <dbReference type="Pfam" id="PF19480"/>
    </source>
</evidence>
<dbReference type="InterPro" id="IPR011051">
    <property type="entry name" value="RmlC_Cupin_sf"/>
</dbReference>
<evidence type="ECO:0000313" key="2">
    <source>
        <dbReference type="EMBL" id="BBA32489.1"/>
    </source>
</evidence>
<dbReference type="Proteomes" id="UP000266313">
    <property type="component" value="Chromosome"/>
</dbReference>
<keyword evidence="3" id="KW-1185">Reference proteome</keyword>
<dbReference type="AlphaFoldDB" id="A0A250KRU5"/>
<organism evidence="2 3">
    <name type="scientific">Methylocaldum marinum</name>
    <dbReference type="NCBI Taxonomy" id="1432792"/>
    <lineage>
        <taxon>Bacteria</taxon>
        <taxon>Pseudomonadati</taxon>
        <taxon>Pseudomonadota</taxon>
        <taxon>Gammaproteobacteria</taxon>
        <taxon>Methylococcales</taxon>
        <taxon>Methylococcaceae</taxon>
        <taxon>Methylocaldum</taxon>
    </lineage>
</organism>
<dbReference type="NCBIfam" id="TIGR04366">
    <property type="entry name" value="cupin_WbuC"/>
    <property type="match status" value="1"/>
</dbReference>
<feature type="domain" description="Cupin fold metalloprotein WbuC cupin" evidence="1">
    <location>
        <begin position="8"/>
        <end position="90"/>
    </location>
</feature>
<name>A0A250KRU5_9GAMM</name>
<proteinExistence type="predicted"/>
<dbReference type="Pfam" id="PF19480">
    <property type="entry name" value="DUF6016"/>
    <property type="match status" value="1"/>
</dbReference>
<dbReference type="InterPro" id="IPR014710">
    <property type="entry name" value="RmlC-like_jellyroll"/>
</dbReference>
<protein>
    <recommendedName>
        <fullName evidence="1">Cupin fold metalloprotein WbuC cupin domain-containing protein</fullName>
    </recommendedName>
</protein>
<dbReference type="EMBL" id="AP017928">
    <property type="protein sequence ID" value="BBA32489.1"/>
    <property type="molecule type" value="Genomic_DNA"/>
</dbReference>
<dbReference type="Gene3D" id="2.60.120.10">
    <property type="entry name" value="Jelly Rolls"/>
    <property type="match status" value="1"/>
</dbReference>
<dbReference type="OrthoDB" id="981227at2"/>
<evidence type="ECO:0000313" key="3">
    <source>
        <dbReference type="Proteomes" id="UP000266313"/>
    </source>
</evidence>
<dbReference type="InterPro" id="IPR027565">
    <property type="entry name" value="Cupin_WbuC"/>
</dbReference>
<gene>
    <name evidence="2" type="ORF">sS8_0524</name>
</gene>
<sequence length="171" mass="19208">MDVLTTISDRQLIRLMGEAAASPRLRKNLNIHRVPEDPIQRLFNAMEPGTYVRPHRHARPTGWELMLAVRGAFSIITFDDRGTVQERIDLSAAGGDMAAEIPAYTWHAVVVLAPETVMFEVKPGPYSPVEDKDFAAWAPEEGDPDTERVVAWYETARPGDRLWPEKSADAR</sequence>
<accession>A0A250KRU5</accession>
<dbReference type="CDD" id="cd07005">
    <property type="entry name" value="cupin_WbuC-like"/>
    <property type="match status" value="1"/>
</dbReference>
<dbReference type="RefSeq" id="WP_119632578.1">
    <property type="nucleotide sequence ID" value="NZ_AP017928.1"/>
</dbReference>
<reference evidence="2 3" key="1">
    <citation type="submission" date="2016-12" db="EMBL/GenBank/DDBJ databases">
        <title>Genome sequencing of Methylocaldum marinum.</title>
        <authorList>
            <person name="Takeuchi M."/>
            <person name="Kamagata Y."/>
            <person name="Hiraoka S."/>
            <person name="Oshima K."/>
            <person name="Hattori M."/>
            <person name="Iwasaki W."/>
        </authorList>
    </citation>
    <scope>NUCLEOTIDE SEQUENCE [LARGE SCALE GENOMIC DNA]</scope>
    <source>
        <strain evidence="2 3">S8</strain>
    </source>
</reference>